<dbReference type="SUPFAM" id="SSF81901">
    <property type="entry name" value="HCP-like"/>
    <property type="match status" value="1"/>
</dbReference>
<dbReference type="RefSeq" id="WP_088368223.1">
    <property type="nucleotide sequence ID" value="NZ_NBBI01000007.1"/>
</dbReference>
<sequence length="382" mass="41189">MSLLLLLLAQAASNDIVITGKRLEEAHAICKERGCTPLRDAQASIALAEARFRTGDYLAAKSVLAGAVSRNKDKAASDPKPVAAIYEAYATVALHEGNQGDYRKAVANQVRTLRDNLPPDDPNVLAATTALGDMWLKTGTAARAEMAYRSSEEAALAAGNDRAAMLAGMKRAWLLAATDKPRQARAKLDELDARAIAAQPGYATALRVLRLRLAAKDAEGPELDRLIRSLGQGQDEAPVLLKAPAYALDAAAERAAARDRARKFGDVDPDPIRSSELDAIQWADFGFWIRPNGETADAEVLRSSRGNPWTALVLEQIAGRRYSARPAGADDDVQGYYKVERLTRRSQYRVPSGSLISRRVAIGGYETLDLTEEADAGAPPTR</sequence>
<keyword evidence="2" id="KW-1185">Reference proteome</keyword>
<name>A0A245ZEC8_9SPHN</name>
<gene>
    <name evidence="1" type="ORF">SPDO_29020</name>
</gene>
<dbReference type="OrthoDB" id="7405733at2"/>
<dbReference type="InterPro" id="IPR011990">
    <property type="entry name" value="TPR-like_helical_dom_sf"/>
</dbReference>
<proteinExistence type="predicted"/>
<evidence type="ECO:0008006" key="3">
    <source>
        <dbReference type="Google" id="ProtNLM"/>
    </source>
</evidence>
<evidence type="ECO:0000313" key="2">
    <source>
        <dbReference type="Proteomes" id="UP000197290"/>
    </source>
</evidence>
<dbReference type="Gene3D" id="1.25.40.10">
    <property type="entry name" value="Tetratricopeptide repeat domain"/>
    <property type="match status" value="1"/>
</dbReference>
<dbReference type="AlphaFoldDB" id="A0A245ZEC8"/>
<comment type="caution">
    <text evidence="1">The sequence shown here is derived from an EMBL/GenBank/DDBJ whole genome shotgun (WGS) entry which is preliminary data.</text>
</comment>
<dbReference type="EMBL" id="NBBI01000007">
    <property type="protein sequence ID" value="OWK28069.1"/>
    <property type="molecule type" value="Genomic_DNA"/>
</dbReference>
<accession>A0A245ZEC8</accession>
<dbReference type="Proteomes" id="UP000197290">
    <property type="component" value="Unassembled WGS sequence"/>
</dbReference>
<evidence type="ECO:0000313" key="1">
    <source>
        <dbReference type="EMBL" id="OWK28069.1"/>
    </source>
</evidence>
<reference evidence="1 2" key="1">
    <citation type="submission" date="2017-03" db="EMBL/GenBank/DDBJ databases">
        <title>Genome sequence of Sphingomonas dokdonensis DSM 21029.</title>
        <authorList>
            <person name="Poehlein A."/>
            <person name="Wuebbeler J.H."/>
            <person name="Steinbuechel A."/>
            <person name="Daniel R."/>
        </authorList>
    </citation>
    <scope>NUCLEOTIDE SEQUENCE [LARGE SCALE GENOMIC DNA]</scope>
    <source>
        <strain evidence="1 2">DSM 21029</strain>
    </source>
</reference>
<protein>
    <recommendedName>
        <fullName evidence="3">Tetratricopeptide repeat protein</fullName>
    </recommendedName>
</protein>
<organism evidence="1 2">
    <name type="scientific">Sphingomonas dokdonensis</name>
    <dbReference type="NCBI Taxonomy" id="344880"/>
    <lineage>
        <taxon>Bacteria</taxon>
        <taxon>Pseudomonadati</taxon>
        <taxon>Pseudomonadota</taxon>
        <taxon>Alphaproteobacteria</taxon>
        <taxon>Sphingomonadales</taxon>
        <taxon>Sphingomonadaceae</taxon>
        <taxon>Sphingomonas</taxon>
    </lineage>
</organism>